<dbReference type="InterPro" id="IPR017035">
    <property type="entry name" value="UCP035009_HsdR_All3000-type"/>
</dbReference>
<dbReference type="OrthoDB" id="9148007at2"/>
<keyword evidence="1" id="KW-0175">Coiled coil</keyword>
<keyword evidence="3" id="KW-0378">Hydrolase</keyword>
<dbReference type="GO" id="GO:0009307">
    <property type="term" value="P:DNA restriction-modification system"/>
    <property type="evidence" value="ECO:0007669"/>
    <property type="project" value="UniProtKB-KW"/>
</dbReference>
<dbReference type="AlphaFoldDB" id="A0A4T2GHD4"/>
<evidence type="ECO:0000313" key="4">
    <source>
        <dbReference type="Proteomes" id="UP000305165"/>
    </source>
</evidence>
<evidence type="ECO:0000256" key="1">
    <source>
        <dbReference type="SAM" id="Coils"/>
    </source>
</evidence>
<dbReference type="EMBL" id="SSXO01000007">
    <property type="protein sequence ID" value="TIH98132.1"/>
    <property type="molecule type" value="Genomic_DNA"/>
</dbReference>
<reference evidence="3 4" key="1">
    <citation type="submission" date="2019-04" db="EMBL/GenBank/DDBJ databases">
        <title>Genome analysis of Streptococcus suis strain WUSS424.</title>
        <authorList>
            <person name="Chen H."/>
            <person name="Gao X."/>
            <person name="Wu Z."/>
        </authorList>
    </citation>
    <scope>NUCLEOTIDE SEQUENCE [LARGE SCALE GENOMIC DNA]</scope>
    <source>
        <strain evidence="3 4">WUSS424</strain>
    </source>
</reference>
<keyword evidence="3" id="KW-0540">Nuclease</keyword>
<keyword evidence="3" id="KW-0255">Endonuclease</keyword>
<evidence type="ECO:0000313" key="3">
    <source>
        <dbReference type="EMBL" id="TIH98132.1"/>
    </source>
</evidence>
<dbReference type="InterPro" id="IPR007409">
    <property type="entry name" value="Restrct_endonuc_type1_HsdR_N"/>
</dbReference>
<sequence>MELDKIKSDLKQLGKRVIDLEANITNEEQTKNAFIMPFFQSLGYDIFNPLEFMPEFTADVGIKKGEKVDYAIIIDGLPQILVECKSITENLTKHDSQLFRYFGTTASKFGILTNGKEYKFYTDLDEPNKMDSTPFLTIDITNIKDNQFSEIIKFHKANFDIDNIVSSASELKYLNILKGFLNENINEPSDNFVKYLSSEIYEGRITQNVLATFKPIIKKGFNQFITERVNEKLSAALNTNIETKTPAVDNTPTEPVEEIREVDEVITTPEELEVYTVVKVLAKDTIDPERVFYRDNKSYFNVLIDNNIKKWVLRYRSNSSKSTIEIRDTGTFEIKSPLEVSNYSKEIIAVISRYI</sequence>
<accession>A0A4T2GHD4</accession>
<dbReference type="GO" id="GO:0009035">
    <property type="term" value="F:type I site-specific deoxyribonuclease activity"/>
    <property type="evidence" value="ECO:0007669"/>
    <property type="project" value="UniProtKB-EC"/>
</dbReference>
<comment type="caution">
    <text evidence="3">The sequence shown here is derived from an EMBL/GenBank/DDBJ whole genome shotgun (WGS) entry which is preliminary data.</text>
</comment>
<feature type="coiled-coil region" evidence="1">
    <location>
        <begin position="3"/>
        <end position="30"/>
    </location>
</feature>
<name>A0A4T2GHD4_STRSU</name>
<gene>
    <name evidence="3" type="ORF">FAJ39_10110</name>
</gene>
<proteinExistence type="predicted"/>
<organism evidence="3 4">
    <name type="scientific">Streptococcus suis</name>
    <dbReference type="NCBI Taxonomy" id="1307"/>
    <lineage>
        <taxon>Bacteria</taxon>
        <taxon>Bacillati</taxon>
        <taxon>Bacillota</taxon>
        <taxon>Bacilli</taxon>
        <taxon>Lactobacillales</taxon>
        <taxon>Streptococcaceae</taxon>
        <taxon>Streptococcus</taxon>
    </lineage>
</organism>
<evidence type="ECO:0000259" key="2">
    <source>
        <dbReference type="Pfam" id="PF04313"/>
    </source>
</evidence>
<dbReference type="GO" id="GO:0005524">
    <property type="term" value="F:ATP binding"/>
    <property type="evidence" value="ECO:0007669"/>
    <property type="project" value="UniProtKB-KW"/>
</dbReference>
<dbReference type="Pfam" id="PF04313">
    <property type="entry name" value="HSDR_N"/>
    <property type="match status" value="1"/>
</dbReference>
<dbReference type="PIRSF" id="PIRSF035009">
    <property type="entry name" value="UCP035009_HSDR_N"/>
    <property type="match status" value="1"/>
</dbReference>
<protein>
    <submittedName>
        <fullName evidence="3">Endonuclease</fullName>
    </submittedName>
</protein>
<dbReference type="Proteomes" id="UP000305165">
    <property type="component" value="Unassembled WGS sequence"/>
</dbReference>
<dbReference type="GO" id="GO:0003677">
    <property type="term" value="F:DNA binding"/>
    <property type="evidence" value="ECO:0007669"/>
    <property type="project" value="UniProtKB-KW"/>
</dbReference>
<feature type="domain" description="Restriction endonuclease type I HsdR N-terminal" evidence="2">
    <location>
        <begin position="50"/>
        <end position="128"/>
    </location>
</feature>